<dbReference type="EMBL" id="JADIVZ010000002">
    <property type="protein sequence ID" value="MBF4161473.1"/>
    <property type="molecule type" value="Genomic_DNA"/>
</dbReference>
<reference evidence="1" key="1">
    <citation type="submission" date="2020-11" db="EMBL/GenBank/DDBJ databases">
        <title>Nocardioides sp. CBS4Y-1, whole genome shotgun sequence.</title>
        <authorList>
            <person name="Tuo L."/>
        </authorList>
    </citation>
    <scope>NUCLEOTIDE SEQUENCE</scope>
    <source>
        <strain evidence="1">CBS4Y-1</strain>
    </source>
</reference>
<keyword evidence="2" id="KW-1185">Reference proteome</keyword>
<comment type="caution">
    <text evidence="1">The sequence shown here is derived from an EMBL/GenBank/DDBJ whole genome shotgun (WGS) entry which is preliminary data.</text>
</comment>
<evidence type="ECO:0000313" key="1">
    <source>
        <dbReference type="EMBL" id="MBF4161473.1"/>
    </source>
</evidence>
<dbReference type="Proteomes" id="UP000656804">
    <property type="component" value="Unassembled WGS sequence"/>
</dbReference>
<gene>
    <name evidence="1" type="ORF">ISG29_07190</name>
</gene>
<proteinExistence type="predicted"/>
<accession>A0A930UV82</accession>
<organism evidence="1 2">
    <name type="scientific">Nocardioides acrostichi</name>
    <dbReference type="NCBI Taxonomy" id="2784339"/>
    <lineage>
        <taxon>Bacteria</taxon>
        <taxon>Bacillati</taxon>
        <taxon>Actinomycetota</taxon>
        <taxon>Actinomycetes</taxon>
        <taxon>Propionibacteriales</taxon>
        <taxon>Nocardioidaceae</taxon>
        <taxon>Nocardioides</taxon>
    </lineage>
</organism>
<protein>
    <recommendedName>
        <fullName evidence="3">Excreted virulence factor EspC, type VII ESX diderm</fullName>
    </recommendedName>
</protein>
<sequence>MSDLVLDTDQLVETGHALRGVATEFESANDRSDYVADHVGNHDLADKVRDFAHKWKITREEMLADIKELAEAASATGENFQQLDKDLAAAIEGEK</sequence>
<evidence type="ECO:0000313" key="2">
    <source>
        <dbReference type="Proteomes" id="UP000656804"/>
    </source>
</evidence>
<dbReference type="AlphaFoldDB" id="A0A930UV82"/>
<dbReference type="RefSeq" id="WP_194502682.1">
    <property type="nucleotide sequence ID" value="NZ_JADIVZ010000002.1"/>
</dbReference>
<evidence type="ECO:0008006" key="3">
    <source>
        <dbReference type="Google" id="ProtNLM"/>
    </source>
</evidence>
<name>A0A930UV82_9ACTN</name>